<feature type="region of interest" description="Disordered" evidence="3">
    <location>
        <begin position="288"/>
        <end position="311"/>
    </location>
</feature>
<dbReference type="PANTHER" id="PTHR48024:SF9">
    <property type="entry name" value="UBP1-ASSOCIATED PROTEINS 1A-RELATED"/>
    <property type="match status" value="1"/>
</dbReference>
<feature type="compositionally biased region" description="Acidic residues" evidence="3">
    <location>
        <begin position="52"/>
        <end position="63"/>
    </location>
</feature>
<dbReference type="GO" id="GO:0005634">
    <property type="term" value="C:nucleus"/>
    <property type="evidence" value="ECO:0007669"/>
    <property type="project" value="TreeGrafter"/>
</dbReference>
<dbReference type="PANTHER" id="PTHR48024">
    <property type="entry name" value="GEO13361P1-RELATED"/>
    <property type="match status" value="1"/>
</dbReference>
<dbReference type="CDD" id="cd00590">
    <property type="entry name" value="RRM_SF"/>
    <property type="match status" value="1"/>
</dbReference>
<comment type="caution">
    <text evidence="5">The sequence shown here is derived from an EMBL/GenBank/DDBJ whole genome shotgun (WGS) entry which is preliminary data.</text>
</comment>
<proteinExistence type="predicted"/>
<evidence type="ECO:0000259" key="4">
    <source>
        <dbReference type="PROSITE" id="PS50102"/>
    </source>
</evidence>
<sequence>MATKRKAAAAHLPPPPKSPQVEESVEEDEEEESEDEEEESEEQNSESSSDGSNEEEEEEEEEESSLKGSGGGNLRKLLRGLRKNELIDFLEEAAVKDPSLVDRINEAVGYCDPAHRNIFLHGLDWTLTQDQVLSVFKKYGQVENCKVVTDKFTGRNKGYGFVLFKTRHGALKALQKTHKKIGNRVAYCQLATAGHTVGTNPFPDWTNRKIYVSNVGPHVEPDKLRAFFAQFGDIDEGPLGHDHATGKLKGFAIFVYKTVEGCNKAVQEPVKMFDGCKLQCRQFFEGRRTTKNQRPPPPPPPAATSLVQQTSHHINNTDRMNYGRGITTGHGVNPAGVAVGQNPVMGMAMGGLPPPSNPIPSLGLNGNNAINSISRSVIGSYGPQAALQGLGAYQSAQPGHSSATRSQSAFTPAGITFPHHYFCR</sequence>
<feature type="domain" description="RRM" evidence="4">
    <location>
        <begin position="116"/>
        <end position="217"/>
    </location>
</feature>
<dbReference type="GO" id="GO:0003723">
    <property type="term" value="F:RNA binding"/>
    <property type="evidence" value="ECO:0007669"/>
    <property type="project" value="UniProtKB-UniRule"/>
</dbReference>
<dbReference type="PROSITE" id="PS50102">
    <property type="entry name" value="RRM"/>
    <property type="match status" value="2"/>
</dbReference>
<dbReference type="STRING" id="1590841.A0A2R6QVH8"/>
<reference evidence="6" key="2">
    <citation type="journal article" date="2018" name="BMC Genomics">
        <title>A manually annotated Actinidia chinensis var. chinensis (kiwifruit) genome highlights the challenges associated with draft genomes and gene prediction in plants.</title>
        <authorList>
            <person name="Pilkington S.M."/>
            <person name="Crowhurst R."/>
            <person name="Hilario E."/>
            <person name="Nardozza S."/>
            <person name="Fraser L."/>
            <person name="Peng Y."/>
            <person name="Gunaseelan K."/>
            <person name="Simpson R."/>
            <person name="Tahir J."/>
            <person name="Deroles S.C."/>
            <person name="Templeton K."/>
            <person name="Luo Z."/>
            <person name="Davy M."/>
            <person name="Cheng C."/>
            <person name="McNeilage M."/>
            <person name="Scaglione D."/>
            <person name="Liu Y."/>
            <person name="Zhang Q."/>
            <person name="Datson P."/>
            <person name="De Silva N."/>
            <person name="Gardiner S.E."/>
            <person name="Bassett H."/>
            <person name="Chagne D."/>
            <person name="McCallum J."/>
            <person name="Dzierzon H."/>
            <person name="Deng C."/>
            <person name="Wang Y.Y."/>
            <person name="Barron L."/>
            <person name="Manako K."/>
            <person name="Bowen J."/>
            <person name="Foster T.M."/>
            <person name="Erridge Z.A."/>
            <person name="Tiffin H."/>
            <person name="Waite C.N."/>
            <person name="Davies K.M."/>
            <person name="Grierson E.P."/>
            <person name="Laing W.A."/>
            <person name="Kirk R."/>
            <person name="Chen X."/>
            <person name="Wood M."/>
            <person name="Montefiori M."/>
            <person name="Brummell D.A."/>
            <person name="Schwinn K.E."/>
            <person name="Catanach A."/>
            <person name="Fullerton C."/>
            <person name="Li D."/>
            <person name="Meiyalaghan S."/>
            <person name="Nieuwenhuizen N."/>
            <person name="Read N."/>
            <person name="Prakash R."/>
            <person name="Hunter D."/>
            <person name="Zhang H."/>
            <person name="McKenzie M."/>
            <person name="Knabel M."/>
            <person name="Harris A."/>
            <person name="Allan A.C."/>
            <person name="Gleave A."/>
            <person name="Chen A."/>
            <person name="Janssen B.J."/>
            <person name="Plunkett B."/>
            <person name="Ampomah-Dwamena C."/>
            <person name="Voogd C."/>
            <person name="Leif D."/>
            <person name="Lafferty D."/>
            <person name="Souleyre E.J.F."/>
            <person name="Varkonyi-Gasic E."/>
            <person name="Gambi F."/>
            <person name="Hanley J."/>
            <person name="Yao J.L."/>
            <person name="Cheung J."/>
            <person name="David K.M."/>
            <person name="Warren B."/>
            <person name="Marsh K."/>
            <person name="Snowden K.C."/>
            <person name="Lin-Wang K."/>
            <person name="Brian L."/>
            <person name="Martinez-Sanchez M."/>
            <person name="Wang M."/>
            <person name="Ileperuma N."/>
            <person name="Macnee N."/>
            <person name="Campin R."/>
            <person name="McAtee P."/>
            <person name="Drummond R.S.M."/>
            <person name="Espley R.V."/>
            <person name="Ireland H.S."/>
            <person name="Wu R."/>
            <person name="Atkinson R.G."/>
            <person name="Karunairetnam S."/>
            <person name="Bulley S."/>
            <person name="Chunkath S."/>
            <person name="Hanley Z."/>
            <person name="Storey R."/>
            <person name="Thrimawithana A.H."/>
            <person name="Thomson S."/>
            <person name="David C."/>
            <person name="Testolin R."/>
            <person name="Huang H."/>
            <person name="Hellens R.P."/>
            <person name="Schaffer R.J."/>
        </authorList>
    </citation>
    <scope>NUCLEOTIDE SEQUENCE [LARGE SCALE GENOMIC DNA]</scope>
    <source>
        <strain evidence="6">cv. Red5</strain>
    </source>
</reference>
<feature type="compositionally biased region" description="Acidic residues" evidence="3">
    <location>
        <begin position="23"/>
        <end position="44"/>
    </location>
</feature>
<dbReference type="Gene3D" id="3.30.70.330">
    <property type="match status" value="2"/>
</dbReference>
<dbReference type="SUPFAM" id="SSF54928">
    <property type="entry name" value="RNA-binding domain, RBD"/>
    <property type="match status" value="2"/>
</dbReference>
<dbReference type="InterPro" id="IPR035979">
    <property type="entry name" value="RBD_domain_sf"/>
</dbReference>
<gene>
    <name evidence="5" type="ORF">CEY00_Acc13252</name>
</gene>
<dbReference type="Gramene" id="PSS15760">
    <property type="protein sequence ID" value="PSS15760"/>
    <property type="gene ID" value="CEY00_Acc13252"/>
</dbReference>
<reference evidence="5 6" key="1">
    <citation type="submission" date="2017-07" db="EMBL/GenBank/DDBJ databases">
        <title>An improved, manually edited Actinidia chinensis var. chinensis (kiwifruit) genome highlights the challenges associated with draft genomes and gene prediction in plants.</title>
        <authorList>
            <person name="Pilkington S."/>
            <person name="Crowhurst R."/>
            <person name="Hilario E."/>
            <person name="Nardozza S."/>
            <person name="Fraser L."/>
            <person name="Peng Y."/>
            <person name="Gunaseelan K."/>
            <person name="Simpson R."/>
            <person name="Tahir J."/>
            <person name="Deroles S."/>
            <person name="Templeton K."/>
            <person name="Luo Z."/>
            <person name="Davy M."/>
            <person name="Cheng C."/>
            <person name="Mcneilage M."/>
            <person name="Scaglione D."/>
            <person name="Liu Y."/>
            <person name="Zhang Q."/>
            <person name="Datson P."/>
            <person name="De Silva N."/>
            <person name="Gardiner S."/>
            <person name="Bassett H."/>
            <person name="Chagne D."/>
            <person name="Mccallum J."/>
            <person name="Dzierzon H."/>
            <person name="Deng C."/>
            <person name="Wang Y.-Y."/>
            <person name="Barron N."/>
            <person name="Manako K."/>
            <person name="Bowen J."/>
            <person name="Foster T."/>
            <person name="Erridge Z."/>
            <person name="Tiffin H."/>
            <person name="Waite C."/>
            <person name="Davies K."/>
            <person name="Grierson E."/>
            <person name="Laing W."/>
            <person name="Kirk R."/>
            <person name="Chen X."/>
            <person name="Wood M."/>
            <person name="Montefiori M."/>
            <person name="Brummell D."/>
            <person name="Schwinn K."/>
            <person name="Catanach A."/>
            <person name="Fullerton C."/>
            <person name="Li D."/>
            <person name="Meiyalaghan S."/>
            <person name="Nieuwenhuizen N."/>
            <person name="Read N."/>
            <person name="Prakash R."/>
            <person name="Hunter D."/>
            <person name="Zhang H."/>
            <person name="Mckenzie M."/>
            <person name="Knabel M."/>
            <person name="Harris A."/>
            <person name="Allan A."/>
            <person name="Chen A."/>
            <person name="Janssen B."/>
            <person name="Plunkett B."/>
            <person name="Dwamena C."/>
            <person name="Voogd C."/>
            <person name="Leif D."/>
            <person name="Lafferty D."/>
            <person name="Souleyre E."/>
            <person name="Varkonyi-Gasic E."/>
            <person name="Gambi F."/>
            <person name="Hanley J."/>
            <person name="Yao J.-L."/>
            <person name="Cheung J."/>
            <person name="David K."/>
            <person name="Warren B."/>
            <person name="Marsh K."/>
            <person name="Snowden K."/>
            <person name="Lin-Wang K."/>
            <person name="Brian L."/>
            <person name="Martinez-Sanchez M."/>
            <person name="Wang M."/>
            <person name="Ileperuma N."/>
            <person name="Macnee N."/>
            <person name="Campin R."/>
            <person name="Mcatee P."/>
            <person name="Drummond R."/>
            <person name="Espley R."/>
            <person name="Ireland H."/>
            <person name="Wu R."/>
            <person name="Atkinson R."/>
            <person name="Karunairetnam S."/>
            <person name="Bulley S."/>
            <person name="Chunkath S."/>
            <person name="Hanley Z."/>
            <person name="Storey R."/>
            <person name="Thrimawithana A."/>
            <person name="Thomson S."/>
            <person name="David C."/>
            <person name="Testolin R."/>
        </authorList>
    </citation>
    <scope>NUCLEOTIDE SEQUENCE [LARGE SCALE GENOMIC DNA]</scope>
    <source>
        <strain evidence="6">cv. Red5</strain>
        <tissue evidence="5">Young leaf</tissue>
    </source>
</reference>
<feature type="domain" description="RRM" evidence="4">
    <location>
        <begin position="208"/>
        <end position="296"/>
    </location>
</feature>
<dbReference type="InParanoid" id="A0A2R6QVH8"/>
<keyword evidence="1 2" id="KW-0694">RNA-binding</keyword>
<dbReference type="Pfam" id="PF00076">
    <property type="entry name" value="RRM_1"/>
    <property type="match status" value="2"/>
</dbReference>
<protein>
    <submittedName>
        <fullName evidence="5">UBP1-associated protein like</fullName>
    </submittedName>
</protein>
<evidence type="ECO:0000313" key="6">
    <source>
        <dbReference type="Proteomes" id="UP000241394"/>
    </source>
</evidence>
<feature type="region of interest" description="Disordered" evidence="3">
    <location>
        <begin position="1"/>
        <end position="74"/>
    </location>
</feature>
<evidence type="ECO:0000313" key="5">
    <source>
        <dbReference type="EMBL" id="PSS15760.1"/>
    </source>
</evidence>
<evidence type="ECO:0000256" key="1">
    <source>
        <dbReference type="ARBA" id="ARBA00022884"/>
    </source>
</evidence>
<dbReference type="OMA" id="ESDPTHR"/>
<dbReference type="InterPro" id="IPR000504">
    <property type="entry name" value="RRM_dom"/>
</dbReference>
<evidence type="ECO:0000256" key="2">
    <source>
        <dbReference type="PROSITE-ProRule" id="PRU00176"/>
    </source>
</evidence>
<evidence type="ECO:0000256" key="3">
    <source>
        <dbReference type="SAM" id="MobiDB-lite"/>
    </source>
</evidence>
<name>A0A2R6QVH8_ACTCC</name>
<dbReference type="Proteomes" id="UP000241394">
    <property type="component" value="Chromosome LG12"/>
</dbReference>
<dbReference type="AlphaFoldDB" id="A0A2R6QVH8"/>
<accession>A0A2R6QVH8</accession>
<dbReference type="OrthoDB" id="1875751at2759"/>
<dbReference type="InterPro" id="IPR012677">
    <property type="entry name" value="Nucleotide-bd_a/b_plait_sf"/>
</dbReference>
<organism evidence="5 6">
    <name type="scientific">Actinidia chinensis var. chinensis</name>
    <name type="common">Chinese soft-hair kiwi</name>
    <dbReference type="NCBI Taxonomy" id="1590841"/>
    <lineage>
        <taxon>Eukaryota</taxon>
        <taxon>Viridiplantae</taxon>
        <taxon>Streptophyta</taxon>
        <taxon>Embryophyta</taxon>
        <taxon>Tracheophyta</taxon>
        <taxon>Spermatophyta</taxon>
        <taxon>Magnoliopsida</taxon>
        <taxon>eudicotyledons</taxon>
        <taxon>Gunneridae</taxon>
        <taxon>Pentapetalae</taxon>
        <taxon>asterids</taxon>
        <taxon>Ericales</taxon>
        <taxon>Actinidiaceae</taxon>
        <taxon>Actinidia</taxon>
    </lineage>
</organism>
<dbReference type="InterPro" id="IPR050886">
    <property type="entry name" value="RNA-binding_reg"/>
</dbReference>
<keyword evidence="6" id="KW-1185">Reference proteome</keyword>
<dbReference type="EMBL" id="NKQK01000012">
    <property type="protein sequence ID" value="PSS15760.1"/>
    <property type="molecule type" value="Genomic_DNA"/>
</dbReference>
<dbReference type="SMART" id="SM00360">
    <property type="entry name" value="RRM"/>
    <property type="match status" value="2"/>
</dbReference>